<evidence type="ECO:0000313" key="2">
    <source>
        <dbReference type="EMBL" id="AJR07883.1"/>
    </source>
</evidence>
<dbReference type="AlphaFoldDB" id="A0A0C5WL34"/>
<dbReference type="NCBIfam" id="NF038094">
    <property type="entry name" value="CueP_fam"/>
    <property type="match status" value="1"/>
</dbReference>
<organism evidence="2 3">
    <name type="scientific">Photobacterium gaetbulicola Gung47</name>
    <dbReference type="NCBI Taxonomy" id="658445"/>
    <lineage>
        <taxon>Bacteria</taxon>
        <taxon>Pseudomonadati</taxon>
        <taxon>Pseudomonadota</taxon>
        <taxon>Gammaproteobacteria</taxon>
        <taxon>Vibrionales</taxon>
        <taxon>Vibrionaceae</taxon>
        <taxon>Photobacterium</taxon>
    </lineage>
</organism>
<reference evidence="2 3" key="1">
    <citation type="submission" date="2013-05" db="EMBL/GenBank/DDBJ databases">
        <title>Complete genome sequence of the lipase-producing bacterium Photobacterium gaetbulicola Gung47.</title>
        <authorList>
            <person name="Kim Y.-O."/>
        </authorList>
    </citation>
    <scope>NUCLEOTIDE SEQUENCE [LARGE SCALE GENOMIC DNA]</scope>
    <source>
        <strain evidence="2 3">Gung47</strain>
    </source>
</reference>
<dbReference type="STRING" id="658445.H744_2c1204"/>
<evidence type="ECO:0000256" key="1">
    <source>
        <dbReference type="SAM" id="SignalP"/>
    </source>
</evidence>
<sequence length="176" mass="19414">MEQAMKYLIPTLLLALGGGQAMASVDAQAFAALSPQQALEQSHQWHRTGEASVKVMPDAIHAEFTDGTKARVAIDDEFLLSIAPYEQVTHGCTFHVPTGCQGEMVNKAMMVEIKDTQTNEVVQSGMVKTQQDGFIDFWMPKNGRYQFTFTYQGKTATEVLSTEGNSRTCITTMQLI</sequence>
<dbReference type="InterPro" id="IPR047808">
    <property type="entry name" value="CueP-like"/>
</dbReference>
<dbReference type="KEGG" id="pgb:H744_2c1204"/>
<proteinExistence type="predicted"/>
<keyword evidence="1" id="KW-0732">Signal</keyword>
<accession>A0A0C5WL34</accession>
<dbReference type="Pfam" id="PF21172">
    <property type="entry name" value="CueP"/>
    <property type="match status" value="1"/>
</dbReference>
<dbReference type="HOGENOM" id="CLU_115304_1_0_6"/>
<dbReference type="PATRIC" id="fig|658445.3.peg.3094"/>
<feature type="signal peptide" evidence="1">
    <location>
        <begin position="1"/>
        <end position="23"/>
    </location>
</feature>
<gene>
    <name evidence="2" type="ORF">H744_2c1204</name>
</gene>
<keyword evidence="3" id="KW-1185">Reference proteome</keyword>
<name>A0A0C5WL34_9GAMM</name>
<dbReference type="Gene3D" id="2.60.40.3700">
    <property type="match status" value="1"/>
</dbReference>
<feature type="chain" id="PRO_5002184461" evidence="1">
    <location>
        <begin position="24"/>
        <end position="176"/>
    </location>
</feature>
<dbReference type="EMBL" id="CP005974">
    <property type="protein sequence ID" value="AJR07883.1"/>
    <property type="molecule type" value="Genomic_DNA"/>
</dbReference>
<protein>
    <submittedName>
        <fullName evidence="2">Uncharacterized protein</fullName>
    </submittedName>
</protein>
<evidence type="ECO:0000313" key="3">
    <source>
        <dbReference type="Proteomes" id="UP000032303"/>
    </source>
</evidence>
<dbReference type="Proteomes" id="UP000032303">
    <property type="component" value="Chromosome 2"/>
</dbReference>